<reference evidence="1 2" key="1">
    <citation type="submission" date="2024-01" db="EMBL/GenBank/DDBJ databases">
        <title>The genome of the rayed Mediterranean limpet Patella caerulea (Linnaeus, 1758).</title>
        <authorList>
            <person name="Anh-Thu Weber A."/>
            <person name="Halstead-Nussloch G."/>
        </authorList>
    </citation>
    <scope>NUCLEOTIDE SEQUENCE [LARGE SCALE GENOMIC DNA]</scope>
    <source>
        <strain evidence="1">AATW-2023a</strain>
        <tissue evidence="1">Whole specimen</tissue>
    </source>
</reference>
<accession>A0AAN8JN83</accession>
<comment type="caution">
    <text evidence="1">The sequence shown here is derived from an EMBL/GenBank/DDBJ whole genome shotgun (WGS) entry which is preliminary data.</text>
</comment>
<dbReference type="Proteomes" id="UP001347796">
    <property type="component" value="Unassembled WGS sequence"/>
</dbReference>
<evidence type="ECO:0000313" key="1">
    <source>
        <dbReference type="EMBL" id="KAK6178734.1"/>
    </source>
</evidence>
<organism evidence="1 2">
    <name type="scientific">Patella caerulea</name>
    <name type="common">Rayed Mediterranean limpet</name>
    <dbReference type="NCBI Taxonomy" id="87958"/>
    <lineage>
        <taxon>Eukaryota</taxon>
        <taxon>Metazoa</taxon>
        <taxon>Spiralia</taxon>
        <taxon>Lophotrochozoa</taxon>
        <taxon>Mollusca</taxon>
        <taxon>Gastropoda</taxon>
        <taxon>Patellogastropoda</taxon>
        <taxon>Patelloidea</taxon>
        <taxon>Patellidae</taxon>
        <taxon>Patella</taxon>
    </lineage>
</organism>
<gene>
    <name evidence="1" type="ORF">SNE40_011249</name>
</gene>
<protein>
    <submittedName>
        <fullName evidence="1">Uncharacterized protein</fullName>
    </submittedName>
</protein>
<dbReference type="EMBL" id="JAZGQO010000008">
    <property type="protein sequence ID" value="KAK6178734.1"/>
    <property type="molecule type" value="Genomic_DNA"/>
</dbReference>
<proteinExistence type="predicted"/>
<sequence>MDAYENNGKTALRNLLSLNNKAEFQLSKEIRHLSIETNNTINEVSSTKQSFSQKFEEYVEHASKRSNQKRRRVLNSAKEYYRSRTPDVPTRFDQIVSRLSVHEPNEIETAPDFTVSYFLETPGQAETGNYLLGKCLSENLDNHTATSHGQLKNETTQGNIPISPRIVKNREESYLDHKPTTSHRSGSQIDDCVITFQENIQDTENTHAKPADFSQQKQPINIPVIFVTAHNEEEVNTANSSCKSSPEPFSDYCNILDIKRRRSSTEKDILEITSEIACRPRSPEILKLPTGTKIRRHSDLFESNVGEENSTAEIKRMIDEKRRSSFSNGLVFPKIKGASDYRHCRSPSNITSPRDGNSRN</sequence>
<name>A0AAN8JN83_PATCE</name>
<dbReference type="AlphaFoldDB" id="A0AAN8JN83"/>
<evidence type="ECO:0000313" key="2">
    <source>
        <dbReference type="Proteomes" id="UP001347796"/>
    </source>
</evidence>
<keyword evidence="2" id="KW-1185">Reference proteome</keyword>